<dbReference type="EMBL" id="VSED01000005">
    <property type="protein sequence ID" value="TYA39468.1"/>
    <property type="molecule type" value="Genomic_DNA"/>
</dbReference>
<evidence type="ECO:0000313" key="3">
    <source>
        <dbReference type="EMBL" id="TYA39468.1"/>
    </source>
</evidence>
<gene>
    <name evidence="1" type="ORF">ACT75_08720</name>
    <name evidence="2" type="ORF">CQR80_04985</name>
    <name evidence="3" type="ORF">FXB79_03025</name>
</gene>
<name>A0A5D0ELA8_AGGAC</name>
<keyword evidence="5" id="KW-1185">Reference proteome</keyword>
<accession>A0A5D0ELA8</accession>
<organism evidence="3 6">
    <name type="scientific">Aggregatibacter actinomycetemcomitans</name>
    <name type="common">Actinobacillus actinomycetemcomitans</name>
    <name type="synonym">Haemophilus actinomycetemcomitans</name>
    <dbReference type="NCBI Taxonomy" id="714"/>
    <lineage>
        <taxon>Bacteria</taxon>
        <taxon>Pseudomonadati</taxon>
        <taxon>Pseudomonadota</taxon>
        <taxon>Gammaproteobacteria</taxon>
        <taxon>Pasteurellales</taxon>
        <taxon>Pasteurellaceae</taxon>
        <taxon>Aggregatibacter</taxon>
    </lineage>
</organism>
<dbReference type="AlphaFoldDB" id="A0A5D0ELA8"/>
<reference evidence="2 5" key="2">
    <citation type="submission" date="2017-10" db="EMBL/GenBank/DDBJ databases">
        <title>Draft genome sequences of Aggregatibacter actinomycetemcomitans strains 310a and 310b.</title>
        <authorList>
            <person name="May A.C."/>
            <person name="Ohta H."/>
            <person name="Maeda H."/>
            <person name="Kokeguchi S."/>
            <person name="Cugini C."/>
        </authorList>
    </citation>
    <scope>NUCLEOTIDE SEQUENCE [LARGE SCALE GENOMIC DNA]</scope>
    <source>
        <strain evidence="2 5">310b</strain>
    </source>
</reference>
<dbReference type="Proteomes" id="UP000226080">
    <property type="component" value="Unassembled WGS sequence"/>
</dbReference>
<dbReference type="EMBL" id="CP012959">
    <property type="protein sequence ID" value="AMQ94593.1"/>
    <property type="molecule type" value="Genomic_DNA"/>
</dbReference>
<dbReference type="RefSeq" id="WP_015971210.1">
    <property type="nucleotide sequence ID" value="NZ_CP012959.1"/>
</dbReference>
<dbReference type="Proteomes" id="UP000072236">
    <property type="component" value="Chromosome"/>
</dbReference>
<evidence type="ECO:0000313" key="4">
    <source>
        <dbReference type="Proteomes" id="UP000072236"/>
    </source>
</evidence>
<evidence type="ECO:0000313" key="6">
    <source>
        <dbReference type="Proteomes" id="UP000323012"/>
    </source>
</evidence>
<evidence type="ECO:0000313" key="2">
    <source>
        <dbReference type="EMBL" id="PHO20845.1"/>
    </source>
</evidence>
<evidence type="ECO:0000313" key="5">
    <source>
        <dbReference type="Proteomes" id="UP000226080"/>
    </source>
</evidence>
<protein>
    <submittedName>
        <fullName evidence="3">Uncharacterized protein</fullName>
    </submittedName>
</protein>
<dbReference type="Proteomes" id="UP000323012">
    <property type="component" value="Unassembled WGS sequence"/>
</dbReference>
<sequence length="104" mass="12537">MLKYFISWLCSFIYPLNGVYLELCTSLSKHSEEWDFDGYYLQHKSKELTIRGFQYFYEMEISIKNGPSTNIPLKYKWRLYKVINDFIQQKSGDKISEILNRDID</sequence>
<reference evidence="3 6" key="3">
    <citation type="submission" date="2019-08" db="EMBL/GenBank/DDBJ databases">
        <title>Whole genome sequencing of Aggregatibacter actinomycetemcomitans cultured from blood stream infections in Denmark reveals a novel phylogenetic lineage expressing serotype a membrane O polysaccharide.</title>
        <authorList>
            <person name="Nedergaard S."/>
            <person name="Kobel C.M."/>
            <person name="Nielsen M.B."/>
            <person name="Moeller R.T."/>
            <person name="Jensen A.B."/>
            <person name="Noerskov-Lauritsen N."/>
        </authorList>
    </citation>
    <scope>NUCLEOTIDE SEQUENCE [LARGE SCALE GENOMIC DNA]</scope>
    <source>
        <strain evidence="3 6">PN_563</strain>
    </source>
</reference>
<dbReference type="KEGG" id="aact:ACT75_08720"/>
<evidence type="ECO:0000313" key="1">
    <source>
        <dbReference type="EMBL" id="AMQ94593.1"/>
    </source>
</evidence>
<reference evidence="1 4" key="1">
    <citation type="submission" date="2015-10" db="EMBL/GenBank/DDBJ databases">
        <title>Tn-seq of a polymicrobial infection.</title>
        <authorList>
            <person name="Stacy A."/>
            <person name="Rumbaugh K.P."/>
            <person name="Whiteley M."/>
        </authorList>
    </citation>
    <scope>NUCLEOTIDE SEQUENCE [LARGE SCALE GENOMIC DNA]</scope>
    <source>
        <strain evidence="1 4">624</strain>
    </source>
</reference>
<proteinExistence type="predicted"/>
<dbReference type="EMBL" id="PCGW01000007">
    <property type="protein sequence ID" value="PHO20845.1"/>
    <property type="molecule type" value="Genomic_DNA"/>
</dbReference>